<proteinExistence type="predicted"/>
<accession>A0ABZ2X2U5</accession>
<evidence type="ECO:0000259" key="3">
    <source>
        <dbReference type="PROSITE" id="PS50086"/>
    </source>
</evidence>
<reference evidence="4 5" key="1">
    <citation type="submission" date="2024-04" db="EMBL/GenBank/DDBJ databases">
        <title>Complete genome sequence of Fusarium acuminatum.</title>
        <authorList>
            <person name="Lan B."/>
        </authorList>
    </citation>
    <scope>NUCLEOTIDE SEQUENCE [LARGE SCALE GENOMIC DNA]</scope>
    <source>
        <strain evidence="4">1A</strain>
    </source>
</reference>
<feature type="domain" description="Rab-GAP TBC" evidence="3">
    <location>
        <begin position="1"/>
        <end position="207"/>
    </location>
</feature>
<dbReference type="PANTHER" id="PTHR20913">
    <property type="entry name" value="TBC1 DOMAIN FAMILY MEMBER 20/GTPASE"/>
    <property type="match status" value="1"/>
</dbReference>
<evidence type="ECO:0000313" key="4">
    <source>
        <dbReference type="EMBL" id="WZH47386.1"/>
    </source>
</evidence>
<organism evidence="4 5">
    <name type="scientific">Fusarium acuminatum</name>
    <dbReference type="NCBI Taxonomy" id="5515"/>
    <lineage>
        <taxon>Eukaryota</taxon>
        <taxon>Fungi</taxon>
        <taxon>Dikarya</taxon>
        <taxon>Ascomycota</taxon>
        <taxon>Pezizomycotina</taxon>
        <taxon>Sordariomycetes</taxon>
        <taxon>Hypocreomycetidae</taxon>
        <taxon>Hypocreales</taxon>
        <taxon>Nectriaceae</taxon>
        <taxon>Fusarium</taxon>
        <taxon>Fusarium tricinctum species complex</taxon>
    </lineage>
</organism>
<keyword evidence="5" id="KW-1185">Reference proteome</keyword>
<dbReference type="Gene3D" id="1.10.472.80">
    <property type="entry name" value="Ypt/Rab-GAP domain of gyp1p, domain 3"/>
    <property type="match status" value="1"/>
</dbReference>
<evidence type="ECO:0000256" key="2">
    <source>
        <dbReference type="SAM" id="MobiDB-lite"/>
    </source>
</evidence>
<evidence type="ECO:0000256" key="1">
    <source>
        <dbReference type="ARBA" id="ARBA00022468"/>
    </source>
</evidence>
<name>A0ABZ2X2U5_9HYPO</name>
<sequence length="359" mass="41126">MESPQDNDRRSLSSSRSSSNTNANTNKDVSEEPDVLSHPKAEKILEACKWRDIGRLTALAEAHGGFLSDTLRRQAYQSDAELALRKSELSSLITEVLRRNPYLCYFQGYHDISQVLLLVLAPAWRAPLLARLSVLRIRDFMLPSFGPTTSQLRLLPDIIHAADPKLRQHLAGVEPFYALAGTLTMYAHNIEAYQDIARLFDVFLAQEPVFPVYVFAQIILDRRNEIFEIDEPDMLHVILGKVPTKMDLDELIIKSAALLQLHPPETLNYWRRISDYSALKTARNIEACARQTMEEGSQLFEKQVTELHWQEVRDRIKLALWRYRRPARTVGMALVVGALAFYLRRNPSVVHRIASFFSR</sequence>
<dbReference type="Proteomes" id="UP001489902">
    <property type="component" value="Chromosome 5"/>
</dbReference>
<dbReference type="Gene3D" id="1.10.8.1310">
    <property type="match status" value="1"/>
</dbReference>
<dbReference type="EMBL" id="CP151264">
    <property type="protein sequence ID" value="WZH47386.1"/>
    <property type="molecule type" value="Genomic_DNA"/>
</dbReference>
<dbReference type="PROSITE" id="PS50086">
    <property type="entry name" value="TBC_RABGAP"/>
    <property type="match status" value="1"/>
</dbReference>
<protein>
    <submittedName>
        <fullName evidence="4">Rab-GTPase-TBC domain-containing protein</fullName>
    </submittedName>
</protein>
<dbReference type="Pfam" id="PF00566">
    <property type="entry name" value="RabGAP-TBC"/>
    <property type="match status" value="1"/>
</dbReference>
<evidence type="ECO:0000313" key="5">
    <source>
        <dbReference type="Proteomes" id="UP001489902"/>
    </source>
</evidence>
<dbReference type="PANTHER" id="PTHR20913:SF7">
    <property type="entry name" value="RE60063P"/>
    <property type="match status" value="1"/>
</dbReference>
<feature type="compositionally biased region" description="Basic and acidic residues" evidence="2">
    <location>
        <begin position="1"/>
        <end position="11"/>
    </location>
</feature>
<dbReference type="InterPro" id="IPR000195">
    <property type="entry name" value="Rab-GAP-TBC_dom"/>
</dbReference>
<keyword evidence="1" id="KW-0343">GTPase activation</keyword>
<feature type="region of interest" description="Disordered" evidence="2">
    <location>
        <begin position="1"/>
        <end position="36"/>
    </location>
</feature>
<dbReference type="SUPFAM" id="SSF47923">
    <property type="entry name" value="Ypt/Rab-GAP domain of gyp1p"/>
    <property type="match status" value="2"/>
</dbReference>
<dbReference type="InterPro" id="IPR045913">
    <property type="entry name" value="TBC20/Gyp8-like"/>
</dbReference>
<dbReference type="InterPro" id="IPR035969">
    <property type="entry name" value="Rab-GAP_TBC_sf"/>
</dbReference>
<gene>
    <name evidence="4" type="ORF">QYS62_008531</name>
</gene>